<evidence type="ECO:0000256" key="8">
    <source>
        <dbReference type="ARBA" id="ARBA00022989"/>
    </source>
</evidence>
<evidence type="ECO:0000256" key="12">
    <source>
        <dbReference type="SAM" id="MobiDB-lite"/>
    </source>
</evidence>
<dbReference type="GO" id="GO:0001508">
    <property type="term" value="P:action potential"/>
    <property type="evidence" value="ECO:0007669"/>
    <property type="project" value="TreeGrafter"/>
</dbReference>
<feature type="transmembrane region" description="Helical" evidence="13">
    <location>
        <begin position="265"/>
        <end position="287"/>
    </location>
</feature>
<sequence length="583" mass="66525">MNRKTLSCEVNEESTFSLGRKIEQILHVHPEKYRTRGAVGSRRSTPCKKDSSNDRLHIRSASEELRQRSLQSSSDSASINDSNNSKQLEELSIPIPTDIIGNGGRKKGDTEYWNPLTSHPHISDNSNIKWKNEEVITINVSGMRFQTYESTLARFPNSLLGHPAKRARYWNSKTQEYFLDHSRYCFESILNIYQTNGDVRRPELVPLEIYLKELKFFEMNEEVMENFWVSEGYEKPVEQIMPTNPIQRYIWELMEYPDSSVPARVLAFISISVIVTSIVSFCLETLPDFRDASETLTETGYSKWNNPFLILESLCIVWFSIELFLRFISCPSKRVFMKSFLNIVDFIAIAPFFINLIWSEGSKNNSSTTSFAVLRVLRLVRVFRIFKLSRHSVGLQILGKTFRASVQEFCLLIFFMVIALVLFSSAIFYVEQGEADTRFTSIPASFWFVVATMTTVGYGDLVPTGTYGKLVGSLCALLGVLTLALPVPIIVANFKHFYRQECRLAAMRVSREIDDASRTPDVSDMVNGSEANSLIFNSKYSSAITASSVRSDTSYLQRWPFTEERKWRRESKAVIGVSDSSSS</sequence>
<evidence type="ECO:0000313" key="15">
    <source>
        <dbReference type="Proteomes" id="UP000035680"/>
    </source>
</evidence>
<feature type="compositionally biased region" description="Basic and acidic residues" evidence="12">
    <location>
        <begin position="47"/>
        <end position="67"/>
    </location>
</feature>
<feature type="transmembrane region" description="Helical" evidence="13">
    <location>
        <begin position="474"/>
        <end position="494"/>
    </location>
</feature>
<dbReference type="InterPro" id="IPR028325">
    <property type="entry name" value="VG_K_chnl"/>
</dbReference>
<dbReference type="WBParaSite" id="SVE_1584700.1">
    <property type="protein sequence ID" value="SVE_1584700.1"/>
    <property type="gene ID" value="SVE_1584700"/>
</dbReference>
<feature type="region of interest" description="Disordered" evidence="12">
    <location>
        <begin position="33"/>
        <end position="91"/>
    </location>
</feature>
<dbReference type="Pfam" id="PF02214">
    <property type="entry name" value="BTB_2"/>
    <property type="match status" value="1"/>
</dbReference>
<dbReference type="InterPro" id="IPR003972">
    <property type="entry name" value="K_chnl_volt-dep_Kv1"/>
</dbReference>
<evidence type="ECO:0000256" key="9">
    <source>
        <dbReference type="ARBA" id="ARBA00023065"/>
    </source>
</evidence>
<dbReference type="Gene3D" id="1.20.120.350">
    <property type="entry name" value="Voltage-gated potassium channels. Chain C"/>
    <property type="match status" value="1"/>
</dbReference>
<dbReference type="GO" id="GO:0051260">
    <property type="term" value="P:protein homooligomerization"/>
    <property type="evidence" value="ECO:0007669"/>
    <property type="project" value="InterPro"/>
</dbReference>
<dbReference type="PRINTS" id="PR01496">
    <property type="entry name" value="SHAKERCHANEL"/>
</dbReference>
<evidence type="ECO:0000256" key="10">
    <source>
        <dbReference type="ARBA" id="ARBA00023136"/>
    </source>
</evidence>
<dbReference type="InterPro" id="IPR011333">
    <property type="entry name" value="SKP1/BTB/POZ_sf"/>
</dbReference>
<evidence type="ECO:0000256" key="6">
    <source>
        <dbReference type="ARBA" id="ARBA00022882"/>
    </source>
</evidence>
<dbReference type="InterPro" id="IPR003131">
    <property type="entry name" value="T1-type_BTB"/>
</dbReference>
<protein>
    <submittedName>
        <fullName evidence="16">Potassium voltage-gated channel protein Shaker (inferred by orthology to a D. melanogaster protein)</fullName>
    </submittedName>
</protein>
<proteinExistence type="predicted"/>
<comment type="subcellular location">
    <subcellularLocation>
        <location evidence="1">Membrane</location>
        <topology evidence="1">Multi-pass membrane protein</topology>
    </subcellularLocation>
</comment>
<name>A0A0K0FU35_STRVS</name>
<reference evidence="16" key="2">
    <citation type="submission" date="2015-08" db="UniProtKB">
        <authorList>
            <consortium name="WormBaseParasite"/>
        </authorList>
    </citation>
    <scope>IDENTIFICATION</scope>
</reference>
<evidence type="ECO:0000256" key="7">
    <source>
        <dbReference type="ARBA" id="ARBA00022958"/>
    </source>
</evidence>
<dbReference type="SUPFAM" id="SSF81324">
    <property type="entry name" value="Voltage-gated potassium channels"/>
    <property type="match status" value="1"/>
</dbReference>
<evidence type="ECO:0000256" key="3">
    <source>
        <dbReference type="ARBA" id="ARBA00022538"/>
    </source>
</evidence>
<keyword evidence="2" id="KW-0813">Transport</keyword>
<dbReference type="GO" id="GO:0008076">
    <property type="term" value="C:voltage-gated potassium channel complex"/>
    <property type="evidence" value="ECO:0007669"/>
    <property type="project" value="InterPro"/>
</dbReference>
<evidence type="ECO:0000256" key="13">
    <source>
        <dbReference type="SAM" id="Phobius"/>
    </source>
</evidence>
<dbReference type="PRINTS" id="PR01491">
    <property type="entry name" value="KVCHANNEL"/>
</dbReference>
<keyword evidence="15" id="KW-1185">Reference proteome</keyword>
<feature type="compositionally biased region" description="Low complexity" evidence="12">
    <location>
        <begin position="68"/>
        <end position="85"/>
    </location>
</feature>
<feature type="transmembrane region" description="Helical" evidence="13">
    <location>
        <begin position="442"/>
        <end position="462"/>
    </location>
</feature>
<keyword evidence="8 13" id="KW-1133">Transmembrane helix</keyword>
<keyword evidence="10 13" id="KW-0472">Membrane</keyword>
<evidence type="ECO:0000256" key="4">
    <source>
        <dbReference type="ARBA" id="ARBA00022692"/>
    </source>
</evidence>
<dbReference type="SUPFAM" id="SSF54695">
    <property type="entry name" value="POZ domain"/>
    <property type="match status" value="1"/>
</dbReference>
<accession>A0A0K0FU35</accession>
<keyword evidence="9" id="KW-0406">Ion transport</keyword>
<dbReference type="Pfam" id="PF00520">
    <property type="entry name" value="Ion_trans"/>
    <property type="match status" value="1"/>
</dbReference>
<feature type="transmembrane region" description="Helical" evidence="13">
    <location>
        <begin position="409"/>
        <end position="430"/>
    </location>
</feature>
<keyword evidence="3" id="KW-0633">Potassium transport</keyword>
<dbReference type="InterPro" id="IPR005821">
    <property type="entry name" value="Ion_trans_dom"/>
</dbReference>
<reference evidence="15" key="1">
    <citation type="submission" date="2014-07" db="EMBL/GenBank/DDBJ databases">
        <authorList>
            <person name="Martin A.A"/>
            <person name="De Silva N."/>
        </authorList>
    </citation>
    <scope>NUCLEOTIDE SEQUENCE</scope>
</reference>
<keyword evidence="5" id="KW-0631">Potassium channel</keyword>
<evidence type="ECO:0000256" key="1">
    <source>
        <dbReference type="ARBA" id="ARBA00004141"/>
    </source>
</evidence>
<keyword evidence="7" id="KW-0630">Potassium</keyword>
<dbReference type="STRING" id="75913.A0A0K0FU35"/>
<dbReference type="Gene3D" id="3.30.710.10">
    <property type="entry name" value="Potassium Channel Kv1.1, Chain A"/>
    <property type="match status" value="1"/>
</dbReference>
<dbReference type="PANTHER" id="PTHR11537">
    <property type="entry name" value="VOLTAGE-GATED POTASSIUM CHANNEL"/>
    <property type="match status" value="1"/>
</dbReference>
<dbReference type="AlphaFoldDB" id="A0A0K0FU35"/>
<evidence type="ECO:0000259" key="14">
    <source>
        <dbReference type="SMART" id="SM00225"/>
    </source>
</evidence>
<dbReference type="FunFam" id="1.10.287.70:FF:000011">
    <property type="entry name" value="Potassium channel, voltage-gated Shaw-related subfamily C, member 4"/>
    <property type="match status" value="1"/>
</dbReference>
<organism evidence="15 16">
    <name type="scientific">Strongyloides venezuelensis</name>
    <name type="common">Threadworm</name>
    <dbReference type="NCBI Taxonomy" id="75913"/>
    <lineage>
        <taxon>Eukaryota</taxon>
        <taxon>Metazoa</taxon>
        <taxon>Ecdysozoa</taxon>
        <taxon>Nematoda</taxon>
        <taxon>Chromadorea</taxon>
        <taxon>Rhabditida</taxon>
        <taxon>Tylenchina</taxon>
        <taxon>Panagrolaimomorpha</taxon>
        <taxon>Strongyloidoidea</taxon>
        <taxon>Strongyloididae</taxon>
        <taxon>Strongyloides</taxon>
    </lineage>
</organism>
<dbReference type="PRINTS" id="PR00169">
    <property type="entry name" value="KCHANNEL"/>
</dbReference>
<dbReference type="GO" id="GO:0005251">
    <property type="term" value="F:delayed rectifier potassium channel activity"/>
    <property type="evidence" value="ECO:0007669"/>
    <property type="project" value="TreeGrafter"/>
</dbReference>
<dbReference type="InterPro" id="IPR003968">
    <property type="entry name" value="K_chnl_volt-dep_Kv"/>
</dbReference>
<feature type="domain" description="BTB" evidence="14">
    <location>
        <begin position="134"/>
        <end position="234"/>
    </location>
</feature>
<dbReference type="Gene3D" id="1.10.287.70">
    <property type="match status" value="1"/>
</dbReference>
<dbReference type="InterPro" id="IPR027359">
    <property type="entry name" value="Volt_channel_dom_sf"/>
</dbReference>
<feature type="transmembrane region" description="Helical" evidence="13">
    <location>
        <begin position="340"/>
        <end position="358"/>
    </location>
</feature>
<evidence type="ECO:0000256" key="5">
    <source>
        <dbReference type="ARBA" id="ARBA00022826"/>
    </source>
</evidence>
<dbReference type="FunFam" id="1.20.120.350:FF:000071">
    <property type="entry name" value="Potassium voltage-gated channel protein shk-1"/>
    <property type="match status" value="1"/>
</dbReference>
<evidence type="ECO:0000313" key="16">
    <source>
        <dbReference type="WBParaSite" id="SVE_1584700.1"/>
    </source>
</evidence>
<dbReference type="PANTHER" id="PTHR11537:SF113">
    <property type="entry name" value="POTASSIUM VOLTAGE-GATED CHANNEL PROTEIN SHAKER"/>
    <property type="match status" value="1"/>
</dbReference>
<keyword evidence="4 13" id="KW-0812">Transmembrane</keyword>
<evidence type="ECO:0000256" key="2">
    <source>
        <dbReference type="ARBA" id="ARBA00022448"/>
    </source>
</evidence>
<evidence type="ECO:0000256" key="11">
    <source>
        <dbReference type="ARBA" id="ARBA00023303"/>
    </source>
</evidence>
<dbReference type="SMART" id="SM00225">
    <property type="entry name" value="BTB"/>
    <property type="match status" value="1"/>
</dbReference>
<dbReference type="Proteomes" id="UP000035680">
    <property type="component" value="Unassembled WGS sequence"/>
</dbReference>
<dbReference type="FunFam" id="3.30.710.10:FF:000214">
    <property type="entry name" value="Potassium voltage-gated channel protein shk-1"/>
    <property type="match status" value="1"/>
</dbReference>
<dbReference type="InterPro" id="IPR000210">
    <property type="entry name" value="BTB/POZ_dom"/>
</dbReference>
<keyword evidence="11" id="KW-0407">Ion channel</keyword>
<keyword evidence="6" id="KW-0851">Voltage-gated channel</keyword>
<feature type="transmembrane region" description="Helical" evidence="13">
    <location>
        <begin position="307"/>
        <end position="328"/>
    </location>
</feature>